<dbReference type="InterPro" id="IPR027528">
    <property type="entry name" value="eIF3m"/>
</dbReference>
<dbReference type="GO" id="GO:0003743">
    <property type="term" value="F:translation initiation factor activity"/>
    <property type="evidence" value="ECO:0007669"/>
    <property type="project" value="UniProtKB-UniRule"/>
</dbReference>
<evidence type="ECO:0000256" key="1">
    <source>
        <dbReference type="ARBA" id="ARBA00008482"/>
    </source>
</evidence>
<dbReference type="PANTHER" id="PTHR15350">
    <property type="entry name" value="COP9 SIGNALOSOME COMPLEX SUBUNIT 7/DENDRITIC CELL PROTEIN GA17"/>
    <property type="match status" value="1"/>
</dbReference>
<name>A0A7S0T610_9RHOD</name>
<evidence type="ECO:0000313" key="7">
    <source>
        <dbReference type="EMBL" id="CAD8726292.1"/>
    </source>
</evidence>
<evidence type="ECO:0000256" key="2">
    <source>
        <dbReference type="ARBA" id="ARBA00022490"/>
    </source>
</evidence>
<proteinExistence type="inferred from homology"/>
<reference evidence="7" key="1">
    <citation type="submission" date="2021-01" db="EMBL/GenBank/DDBJ databases">
        <authorList>
            <person name="Corre E."/>
            <person name="Pelletier E."/>
            <person name="Niang G."/>
            <person name="Scheremetjew M."/>
            <person name="Finn R."/>
            <person name="Kale V."/>
            <person name="Holt S."/>
            <person name="Cochrane G."/>
            <person name="Meng A."/>
            <person name="Brown T."/>
            <person name="Cohen L."/>
        </authorList>
    </citation>
    <scope>NUCLEOTIDE SEQUENCE</scope>
    <source>
        <strain evidence="7">CCMP3276</strain>
    </source>
</reference>
<dbReference type="EMBL" id="HBFE01003560">
    <property type="protein sequence ID" value="CAD8726292.1"/>
    <property type="molecule type" value="Transcribed_RNA"/>
</dbReference>
<protein>
    <recommendedName>
        <fullName evidence="5">Eukaryotic translation initiation factor 3 subunit M</fullName>
        <shortName evidence="5">eIF3m</shortName>
    </recommendedName>
</protein>
<accession>A0A7S0T610</accession>
<evidence type="ECO:0000256" key="5">
    <source>
        <dbReference type="HAMAP-Rule" id="MF_03012"/>
    </source>
</evidence>
<dbReference type="SUPFAM" id="SSF46785">
    <property type="entry name" value="Winged helix' DNA-binding domain"/>
    <property type="match status" value="1"/>
</dbReference>
<dbReference type="Pfam" id="PF01399">
    <property type="entry name" value="PCI"/>
    <property type="match status" value="1"/>
</dbReference>
<dbReference type="PANTHER" id="PTHR15350:SF2">
    <property type="entry name" value="EUKARYOTIC TRANSLATION INITIATION FACTOR 3 SUBUNIT M"/>
    <property type="match status" value="1"/>
</dbReference>
<dbReference type="HAMAP" id="MF_03012">
    <property type="entry name" value="eIF3m"/>
    <property type="match status" value="1"/>
</dbReference>
<dbReference type="GO" id="GO:0071541">
    <property type="term" value="C:eukaryotic translation initiation factor 3 complex, eIF3m"/>
    <property type="evidence" value="ECO:0007669"/>
    <property type="project" value="UniProtKB-UniRule"/>
</dbReference>
<dbReference type="GO" id="GO:0001732">
    <property type="term" value="P:formation of cytoplasmic translation initiation complex"/>
    <property type="evidence" value="ECO:0007669"/>
    <property type="project" value="UniProtKB-UniRule"/>
</dbReference>
<dbReference type="GO" id="GO:0016282">
    <property type="term" value="C:eukaryotic 43S preinitiation complex"/>
    <property type="evidence" value="ECO:0007669"/>
    <property type="project" value="UniProtKB-UniRule"/>
</dbReference>
<feature type="domain" description="PCI" evidence="6">
    <location>
        <begin position="196"/>
        <end position="364"/>
    </location>
</feature>
<evidence type="ECO:0000256" key="4">
    <source>
        <dbReference type="ARBA" id="ARBA00022917"/>
    </source>
</evidence>
<comment type="function">
    <text evidence="5">Component of the eukaryotic translation initiation factor 3 (eIF-3) complex, which is involved in protein synthesis of a specialized repertoire of mRNAs and, together with other initiation factors, stimulates binding of mRNA and methionyl-tRNAi to the 40S ribosome. The eIF-3 complex specifically targets and initiates translation of a subset of mRNAs involved in cell proliferation.</text>
</comment>
<organism evidence="7">
    <name type="scientific">Erythrolobus madagascarensis</name>
    <dbReference type="NCBI Taxonomy" id="708628"/>
    <lineage>
        <taxon>Eukaryota</taxon>
        <taxon>Rhodophyta</taxon>
        <taxon>Bangiophyceae</taxon>
        <taxon>Porphyridiales</taxon>
        <taxon>Porphyridiaceae</taxon>
        <taxon>Erythrolobus</taxon>
    </lineage>
</organism>
<comment type="subunit">
    <text evidence="5">Component of the eukaryotic translation initiation factor 3 (eIF-3) complex.</text>
</comment>
<evidence type="ECO:0000256" key="3">
    <source>
        <dbReference type="ARBA" id="ARBA00022540"/>
    </source>
</evidence>
<dbReference type="PROSITE" id="PS50250">
    <property type="entry name" value="PCI"/>
    <property type="match status" value="1"/>
</dbReference>
<comment type="similarity">
    <text evidence="5">Belongs to the eIF-3 subunit M family.</text>
</comment>
<dbReference type="AlphaFoldDB" id="A0A7S0T610"/>
<dbReference type="SMART" id="SM00088">
    <property type="entry name" value="PINT"/>
    <property type="match status" value="1"/>
</dbReference>
<keyword evidence="3 5" id="KW-0396">Initiation factor</keyword>
<keyword evidence="2 5" id="KW-0963">Cytoplasm</keyword>
<sequence length="405" mass="43957">MADAATRDAALKMADNAKLAFEHGASKSAALSFCSALGAAFRACNLALDQSQEQNQPSGTVAFDEATRVAQNKLDSSVEGAVQVAIGALIEYADNDADAMRSLGGDVASRTDRADVRLRALSSLYNAAPNGRGEHGRLRYEMLLLVIAFGERAGLSSALHPVFAKVEEYGTQWELSPADRRGLLDAVASALVAGGDLAAAHEYKLKALHEVDPAANRSIEAEAERAAAVVTQSIMLDNVFRFDELPDLESVRALEHTHALLWELLNILISGGLKEYLAFHNANSAYVADTLKLSHEALVRKMRLLTFASLGIAKQELSYEEVASALEVEVDEVEAWVIRAISSGLLDARVDELGSRVVINRSTTRVFTKQEWQPLHQRIELWKRNLDALSSMLAAKRAAISAYDQ</sequence>
<keyword evidence="4 5" id="KW-0648">Protein biosynthesis</keyword>
<gene>
    <name evidence="7" type="ORF">EMAD1354_LOCUS2372</name>
</gene>
<comment type="similarity">
    <text evidence="1">Belongs to the CSN7/EIF3M family. CSN7 subfamily.</text>
</comment>
<comment type="subcellular location">
    <subcellularLocation>
        <location evidence="5">Cytoplasm</location>
    </subcellularLocation>
</comment>
<evidence type="ECO:0000259" key="6">
    <source>
        <dbReference type="PROSITE" id="PS50250"/>
    </source>
</evidence>
<dbReference type="InterPro" id="IPR045237">
    <property type="entry name" value="COPS7/eIF3m"/>
</dbReference>
<dbReference type="InterPro" id="IPR036390">
    <property type="entry name" value="WH_DNA-bd_sf"/>
</dbReference>
<dbReference type="GO" id="GO:0033290">
    <property type="term" value="C:eukaryotic 48S preinitiation complex"/>
    <property type="evidence" value="ECO:0007669"/>
    <property type="project" value="UniProtKB-UniRule"/>
</dbReference>
<dbReference type="InterPro" id="IPR000717">
    <property type="entry name" value="PCI_dom"/>
</dbReference>